<dbReference type="KEGG" id="dha:DEHA2A05324g"/>
<dbReference type="GO" id="GO:0003684">
    <property type="term" value="F:damaged DNA binding"/>
    <property type="evidence" value="ECO:0007669"/>
    <property type="project" value="TreeGrafter"/>
</dbReference>
<dbReference type="eggNOG" id="KOG0250">
    <property type="taxonomic scope" value="Eukaryota"/>
</dbReference>
<evidence type="ECO:0000256" key="3">
    <source>
        <dbReference type="ARBA" id="ARBA00006793"/>
    </source>
</evidence>
<dbReference type="GO" id="GO:0003697">
    <property type="term" value="F:single-stranded DNA binding"/>
    <property type="evidence" value="ECO:0007669"/>
    <property type="project" value="TreeGrafter"/>
</dbReference>
<dbReference type="RefSeq" id="XP_456553.2">
    <property type="nucleotide sequence ID" value="XM_456553.2"/>
</dbReference>
<dbReference type="PANTHER" id="PTHR19306">
    <property type="entry name" value="STRUCTURAL MAINTENANCE OF CHROMOSOMES 5,6 SMC5, SMC6"/>
    <property type="match status" value="1"/>
</dbReference>
<keyword evidence="16" id="KW-1185">Reference proteome</keyword>
<dbReference type="GeneID" id="2899932"/>
<evidence type="ECO:0000256" key="1">
    <source>
        <dbReference type="ARBA" id="ARBA00004123"/>
    </source>
</evidence>
<feature type="compositionally biased region" description="Acidic residues" evidence="13">
    <location>
        <begin position="34"/>
        <end position="53"/>
    </location>
</feature>
<accession>Q6BZ16</accession>
<evidence type="ECO:0000256" key="12">
    <source>
        <dbReference type="SAM" id="Coils"/>
    </source>
</evidence>
<gene>
    <name evidence="15" type="ordered locus">DEHA2A05324g</name>
</gene>
<dbReference type="GO" id="GO:0035861">
    <property type="term" value="C:site of double-strand break"/>
    <property type="evidence" value="ECO:0007669"/>
    <property type="project" value="TreeGrafter"/>
</dbReference>
<dbReference type="InParanoid" id="Q6BZ16"/>
<comment type="similarity">
    <text evidence="3">Belongs to the SMC family. SMC6 subfamily.</text>
</comment>
<reference evidence="15 16" key="1">
    <citation type="journal article" date="2004" name="Nature">
        <title>Genome evolution in yeasts.</title>
        <authorList>
            <consortium name="Genolevures"/>
            <person name="Dujon B."/>
            <person name="Sherman D."/>
            <person name="Fischer G."/>
            <person name="Durrens P."/>
            <person name="Casaregola S."/>
            <person name="Lafontaine I."/>
            <person name="de Montigny J."/>
            <person name="Marck C."/>
            <person name="Neuveglise C."/>
            <person name="Talla E."/>
            <person name="Goffard N."/>
            <person name="Frangeul L."/>
            <person name="Aigle M."/>
            <person name="Anthouard V."/>
            <person name="Babour A."/>
            <person name="Barbe V."/>
            <person name="Barnay S."/>
            <person name="Blanchin S."/>
            <person name="Beckerich J.M."/>
            <person name="Beyne E."/>
            <person name="Bleykasten C."/>
            <person name="Boisrame A."/>
            <person name="Boyer J."/>
            <person name="Cattolico L."/>
            <person name="Confanioleri F."/>
            <person name="de Daruvar A."/>
            <person name="Despons L."/>
            <person name="Fabre E."/>
            <person name="Fairhead C."/>
            <person name="Ferry-Dumazet H."/>
            <person name="Groppi A."/>
            <person name="Hantraye F."/>
            <person name="Hennequin C."/>
            <person name="Jauniaux N."/>
            <person name="Joyet P."/>
            <person name="Kachouri R."/>
            <person name="Kerrest A."/>
            <person name="Koszul R."/>
            <person name="Lemaire M."/>
            <person name="Lesur I."/>
            <person name="Ma L."/>
            <person name="Muller H."/>
            <person name="Nicaud J.M."/>
            <person name="Nikolski M."/>
            <person name="Oztas S."/>
            <person name="Ozier-Kalogeropoulos O."/>
            <person name="Pellenz S."/>
            <person name="Potier S."/>
            <person name="Richard G.F."/>
            <person name="Straub M.L."/>
            <person name="Suleau A."/>
            <person name="Swennene D."/>
            <person name="Tekaia F."/>
            <person name="Wesolowski-Louvel M."/>
            <person name="Westhof E."/>
            <person name="Wirth B."/>
            <person name="Zeniou-Meyer M."/>
            <person name="Zivanovic I."/>
            <person name="Bolotin-Fukuhara M."/>
            <person name="Thierry A."/>
            <person name="Bouchier C."/>
            <person name="Caudron B."/>
            <person name="Scarpelli C."/>
            <person name="Gaillardin C."/>
            <person name="Weissenbach J."/>
            <person name="Wincker P."/>
            <person name="Souciet J.L."/>
        </authorList>
    </citation>
    <scope>NUCLEOTIDE SEQUENCE [LARGE SCALE GENOMIC DNA]</scope>
    <source>
        <strain evidence="16">ATCC 36239 / CBS 767 / BCRC 21394 / JCM 1990 / NBRC 0083 / IGC 2968</strain>
    </source>
</reference>
<evidence type="ECO:0000256" key="9">
    <source>
        <dbReference type="ARBA" id="ARBA00023172"/>
    </source>
</evidence>
<evidence type="ECO:0000313" key="15">
    <source>
        <dbReference type="EMBL" id="CAG84508.2"/>
    </source>
</evidence>
<feature type="domain" description="Rad50/SbcC-type AAA" evidence="14">
    <location>
        <begin position="65"/>
        <end position="344"/>
    </location>
</feature>
<keyword evidence="7" id="KW-0067">ATP-binding</keyword>
<proteinExistence type="inferred from homology"/>
<comment type="subcellular location">
    <subcellularLocation>
        <location evidence="2">Chromosome</location>
    </subcellularLocation>
    <subcellularLocation>
        <location evidence="1">Nucleus</location>
    </subcellularLocation>
</comment>
<dbReference type="GO" id="GO:0000724">
    <property type="term" value="P:double-strand break repair via homologous recombination"/>
    <property type="evidence" value="ECO:0007669"/>
    <property type="project" value="TreeGrafter"/>
</dbReference>
<feature type="region of interest" description="Disordered" evidence="13">
    <location>
        <begin position="1"/>
        <end position="57"/>
    </location>
</feature>
<sequence length="1088" mass="125082">MTVPASDGYRGTKRRTEEDEEGGDMFNPMKGSDDSESESESDSDDELENEDQVDSSPAKAGVIEKIILKNFMCHDSFELNLGPQLNFIIGRNGSGKSAILTGISIGLGVKASDTSRGSSIKNLIKDGKSTARVTVVFRNEGIEAYKPEEYGSKIIVERKIQRQGSNGYFIRSENLKTISTKKSVLDEILYKFNIAIDNPLAFLSQDKAREFLTSTTDKVKYDYFMAGSLINDIIENYRITSGNIVEVQNKLKLAKTHLDVATKNYDESASLYNKFKKSDSLRKHLELIHAKIYWYNVTVIEKKIQKYKDQLQQASHDIEVIEKKFEEIEQKSNQREQNVKKLEEKNIAISKEIVESQDSYQEIKMTYQRLKSGINEVINEIKKGEEDIEGFHKDIERCQNIIAKEQQRIDEINGGSKEKLNDSLSELKAKLEDLAQERERVRSELNEAGNYNDSELLDCEKKVNESKEIVSTLQEKKRRILASQKDKYSPWGNNITHLLANIKAINQWHQEPIGPIGSLVSVKEEYSDWRDLINASIGKTLDSFLVCDEHDRKILSDLFKKYRINKNIITRRFESFNFEDGIAYGHTTFLDILSIENENVLYTLIDLNSIEKNVICDDRNRARDLVTYPKILNVYSLLNSKSGQRSSGDRNTFKIDPIYYRLNEPHKLSNKSQSSTNDIKKTDEQVDEEIVKIHKLERRKREIKMKLQNEKQNLENRYETIQKETRRLNDELFKIENSLNENGDLSKIEALKIQIAEDEAQASQKEGILESLNEDLEKDRSQFITVRENMKKLKQEIQEQLQLQEDTKKALVECEIERSAMLSETEHYKMTTSKRRDAMVVCETKISQGNERLAPLVLDAESKCPRTQVNITNEDTNESISTEYERAQEAVKEAEKSVGRSYQEIQQELLTNKDTKEVCEERVIDLDKIYRSLSDDLNSRFNYLHTTILKNINEASSSFERSLALRGFKGELKFDFGEKSLTMLVQTKGDSKKRTVESLSGGEKSFTQIALLLAIWKVMDSKVRGLDEFDVFMDSVNRSISIKLLLSELRKYPKSQSIFITPQDIAVVGDLDSKDVKIHKMNDPRSDN</sequence>
<dbReference type="Pfam" id="PF13476">
    <property type="entry name" value="AAA_23"/>
    <property type="match status" value="1"/>
</dbReference>
<dbReference type="Gene3D" id="3.40.50.300">
    <property type="entry name" value="P-loop containing nucleotide triphosphate hydrolases"/>
    <property type="match status" value="2"/>
</dbReference>
<dbReference type="PANTHER" id="PTHR19306:SF6">
    <property type="entry name" value="STRUCTURAL MAINTENANCE OF CHROMOSOMES PROTEIN 6"/>
    <property type="match status" value="1"/>
</dbReference>
<evidence type="ECO:0000256" key="6">
    <source>
        <dbReference type="ARBA" id="ARBA00022763"/>
    </source>
</evidence>
<dbReference type="InterPro" id="IPR038729">
    <property type="entry name" value="Rad50/SbcC_AAA"/>
</dbReference>
<evidence type="ECO:0000256" key="10">
    <source>
        <dbReference type="ARBA" id="ARBA00023204"/>
    </source>
</evidence>
<evidence type="ECO:0000256" key="4">
    <source>
        <dbReference type="ARBA" id="ARBA00022454"/>
    </source>
</evidence>
<name>Q6BZ16_DEBHA</name>
<evidence type="ECO:0000256" key="11">
    <source>
        <dbReference type="ARBA" id="ARBA00023242"/>
    </source>
</evidence>
<dbReference type="GO" id="GO:0016887">
    <property type="term" value="F:ATP hydrolysis activity"/>
    <property type="evidence" value="ECO:0007669"/>
    <property type="project" value="InterPro"/>
</dbReference>
<dbReference type="FunCoup" id="Q6BZ16">
    <property type="interactions" value="861"/>
</dbReference>
<evidence type="ECO:0000256" key="2">
    <source>
        <dbReference type="ARBA" id="ARBA00004286"/>
    </source>
</evidence>
<organism evidence="15 16">
    <name type="scientific">Debaryomyces hansenii (strain ATCC 36239 / CBS 767 / BCRC 21394 / JCM 1990 / NBRC 0083 / IGC 2968)</name>
    <name type="common">Yeast</name>
    <name type="synonym">Torulaspora hansenii</name>
    <dbReference type="NCBI Taxonomy" id="284592"/>
    <lineage>
        <taxon>Eukaryota</taxon>
        <taxon>Fungi</taxon>
        <taxon>Dikarya</taxon>
        <taxon>Ascomycota</taxon>
        <taxon>Saccharomycotina</taxon>
        <taxon>Pichiomycetes</taxon>
        <taxon>Debaryomycetaceae</taxon>
        <taxon>Debaryomyces</taxon>
    </lineage>
</organism>
<keyword evidence="9" id="KW-0233">DNA recombination</keyword>
<dbReference type="EMBL" id="CR382133">
    <property type="protein sequence ID" value="CAG84508.2"/>
    <property type="molecule type" value="Genomic_DNA"/>
</dbReference>
<feature type="coiled-coil region" evidence="12">
    <location>
        <begin position="755"/>
        <end position="810"/>
    </location>
</feature>
<evidence type="ECO:0000313" key="16">
    <source>
        <dbReference type="Proteomes" id="UP000000599"/>
    </source>
</evidence>
<feature type="coiled-coil region" evidence="12">
    <location>
        <begin position="417"/>
        <end position="451"/>
    </location>
</feature>
<feature type="coiled-coil region" evidence="12">
    <location>
        <begin position="877"/>
        <end position="904"/>
    </location>
</feature>
<protein>
    <submittedName>
        <fullName evidence="15">DEHA2A05324p</fullName>
    </submittedName>
</protein>
<keyword evidence="8 12" id="KW-0175">Coiled coil</keyword>
<keyword evidence="4" id="KW-0158">Chromosome</keyword>
<dbReference type="STRING" id="284592.Q6BZ16"/>
<evidence type="ECO:0000256" key="13">
    <source>
        <dbReference type="SAM" id="MobiDB-lite"/>
    </source>
</evidence>
<dbReference type="VEuPathDB" id="FungiDB:DEHA2A05324g"/>
<evidence type="ECO:0000256" key="7">
    <source>
        <dbReference type="ARBA" id="ARBA00022840"/>
    </source>
</evidence>
<dbReference type="OMA" id="MCHDHFY"/>
<keyword evidence="11" id="KW-0539">Nucleus</keyword>
<feature type="coiled-coil region" evidence="12">
    <location>
        <begin position="297"/>
        <end position="387"/>
    </location>
</feature>
<dbReference type="SUPFAM" id="SSF52540">
    <property type="entry name" value="P-loop containing nucleoside triphosphate hydrolases"/>
    <property type="match status" value="1"/>
</dbReference>
<keyword evidence="6" id="KW-0227">DNA damage</keyword>
<dbReference type="HOGENOM" id="CLU_009063_0_0_1"/>
<dbReference type="Proteomes" id="UP000000599">
    <property type="component" value="Chromosome A"/>
</dbReference>
<dbReference type="GO" id="GO:0030915">
    <property type="term" value="C:Smc5-Smc6 complex"/>
    <property type="evidence" value="ECO:0007669"/>
    <property type="project" value="TreeGrafter"/>
</dbReference>
<evidence type="ECO:0000256" key="5">
    <source>
        <dbReference type="ARBA" id="ARBA00022741"/>
    </source>
</evidence>
<dbReference type="InterPro" id="IPR027417">
    <property type="entry name" value="P-loop_NTPase"/>
</dbReference>
<evidence type="ECO:0000259" key="14">
    <source>
        <dbReference type="Pfam" id="PF13476"/>
    </source>
</evidence>
<keyword evidence="5" id="KW-0547">Nucleotide-binding</keyword>
<keyword evidence="10" id="KW-0234">DNA repair</keyword>
<dbReference type="OrthoDB" id="10265785at2759"/>
<evidence type="ECO:0000256" key="8">
    <source>
        <dbReference type="ARBA" id="ARBA00023054"/>
    </source>
</evidence>
<dbReference type="AlphaFoldDB" id="Q6BZ16"/>
<dbReference type="GO" id="GO:0005634">
    <property type="term" value="C:nucleus"/>
    <property type="evidence" value="ECO:0007669"/>
    <property type="project" value="UniProtKB-SubCell"/>
</dbReference>
<dbReference type="GO" id="GO:0005524">
    <property type="term" value="F:ATP binding"/>
    <property type="evidence" value="ECO:0007669"/>
    <property type="project" value="UniProtKB-KW"/>
</dbReference>
<feature type="coiled-coil region" evidence="12">
    <location>
        <begin position="679"/>
        <end position="731"/>
    </location>
</feature>